<keyword evidence="8" id="KW-1185">Reference proteome</keyword>
<organism evidence="7 8">
    <name type="scientific">Pichia californica</name>
    <dbReference type="NCBI Taxonomy" id="460514"/>
    <lineage>
        <taxon>Eukaryota</taxon>
        <taxon>Fungi</taxon>
        <taxon>Dikarya</taxon>
        <taxon>Ascomycota</taxon>
        <taxon>Saccharomycotina</taxon>
        <taxon>Pichiomycetes</taxon>
        <taxon>Pichiales</taxon>
        <taxon>Pichiaceae</taxon>
        <taxon>Pichia</taxon>
    </lineage>
</organism>
<dbReference type="GO" id="GO:0016020">
    <property type="term" value="C:membrane"/>
    <property type="evidence" value="ECO:0007669"/>
    <property type="project" value="UniProtKB-SubCell"/>
</dbReference>
<dbReference type="InterPro" id="IPR036259">
    <property type="entry name" value="MFS_trans_sf"/>
</dbReference>
<feature type="transmembrane region" description="Helical" evidence="6">
    <location>
        <begin position="62"/>
        <end position="81"/>
    </location>
</feature>
<evidence type="ECO:0000256" key="5">
    <source>
        <dbReference type="ARBA" id="ARBA00023136"/>
    </source>
</evidence>
<dbReference type="PANTHER" id="PTHR43791">
    <property type="entry name" value="PERMEASE-RELATED"/>
    <property type="match status" value="1"/>
</dbReference>
<comment type="subcellular location">
    <subcellularLocation>
        <location evidence="1">Membrane</location>
        <topology evidence="1">Multi-pass membrane protein</topology>
    </subcellularLocation>
</comment>
<feature type="transmembrane region" description="Helical" evidence="6">
    <location>
        <begin position="23"/>
        <end position="42"/>
    </location>
</feature>
<dbReference type="EMBL" id="PUHW01000010">
    <property type="protein sequence ID" value="KAG0691031.1"/>
    <property type="molecule type" value="Genomic_DNA"/>
</dbReference>
<proteinExistence type="predicted"/>
<keyword evidence="5 6" id="KW-0472">Membrane</keyword>
<keyword evidence="3 6" id="KW-0812">Transmembrane</keyword>
<dbReference type="AlphaFoldDB" id="A0A9P6WQ53"/>
<comment type="caution">
    <text evidence="7">The sequence shown here is derived from an EMBL/GenBank/DDBJ whole genome shotgun (WGS) entry which is preliminary data.</text>
</comment>
<evidence type="ECO:0000256" key="6">
    <source>
        <dbReference type="SAM" id="Phobius"/>
    </source>
</evidence>
<evidence type="ECO:0000256" key="2">
    <source>
        <dbReference type="ARBA" id="ARBA00022448"/>
    </source>
</evidence>
<dbReference type="SUPFAM" id="SSF103473">
    <property type="entry name" value="MFS general substrate transporter"/>
    <property type="match status" value="1"/>
</dbReference>
<feature type="transmembrane region" description="Helical" evidence="6">
    <location>
        <begin position="88"/>
        <end position="107"/>
    </location>
</feature>
<accession>A0A9P6WQ53</accession>
<dbReference type="GO" id="GO:0022857">
    <property type="term" value="F:transmembrane transporter activity"/>
    <property type="evidence" value="ECO:0007669"/>
    <property type="project" value="TreeGrafter"/>
</dbReference>
<keyword evidence="2" id="KW-0813">Transport</keyword>
<protein>
    <submittedName>
        <fullName evidence="7">Uncharacterized protein</fullName>
    </submittedName>
</protein>
<evidence type="ECO:0000256" key="1">
    <source>
        <dbReference type="ARBA" id="ARBA00004141"/>
    </source>
</evidence>
<keyword evidence="4 6" id="KW-1133">Transmembrane helix</keyword>
<reference evidence="7" key="1">
    <citation type="submission" date="2020-11" db="EMBL/GenBank/DDBJ databases">
        <title>Kefir isolates.</title>
        <authorList>
            <person name="Marcisauskas S."/>
            <person name="Kim Y."/>
            <person name="Blasche S."/>
        </authorList>
    </citation>
    <scope>NUCLEOTIDE SEQUENCE</scope>
    <source>
        <strain evidence="7">Olga-1</strain>
    </source>
</reference>
<feature type="transmembrane region" description="Helical" evidence="6">
    <location>
        <begin position="113"/>
        <end position="136"/>
    </location>
</feature>
<name>A0A9P6WQ53_9ASCO</name>
<evidence type="ECO:0000256" key="3">
    <source>
        <dbReference type="ARBA" id="ARBA00022692"/>
    </source>
</evidence>
<sequence length="228" mass="25324">MGIKNSHFKKDQIREVFTDYKPIFYLSISFLTGVISGGASNFGSALIKGSGSSGTETTSLQMPTGAIEFAFIFGAGVLAVLVKEVRCLIFCLLFILGLCGLIGIATIPLKKKWALVGCTWLEALVGCSIIHAWIFLNANVAGSTKRQLLMYNWCKYCFTRQKPRYISGIIGLSVCYASLIIIGILYRFCLMWEYRQRNKKYGVPATENKADSIVKCFQDDTDKENIGF</sequence>
<dbReference type="PANTHER" id="PTHR43791:SF97">
    <property type="entry name" value="ALLANTOATE TRANSPORTER, PUTATIVE (AFU_ORTHOLOGUE AFUA_1G14700)-RELATED"/>
    <property type="match status" value="1"/>
</dbReference>
<evidence type="ECO:0000256" key="4">
    <source>
        <dbReference type="ARBA" id="ARBA00022989"/>
    </source>
</evidence>
<dbReference type="Proteomes" id="UP000697127">
    <property type="component" value="Unassembled WGS sequence"/>
</dbReference>
<gene>
    <name evidence="7" type="ORF">C6P40_000078</name>
</gene>
<evidence type="ECO:0000313" key="8">
    <source>
        <dbReference type="Proteomes" id="UP000697127"/>
    </source>
</evidence>
<feature type="transmembrane region" description="Helical" evidence="6">
    <location>
        <begin position="165"/>
        <end position="186"/>
    </location>
</feature>
<evidence type="ECO:0000313" key="7">
    <source>
        <dbReference type="EMBL" id="KAG0691031.1"/>
    </source>
</evidence>